<dbReference type="FunFam" id="4.10.280.10:FF:000096">
    <property type="entry name" value="Basic helix-loop-helix (BHLH) DNA-binding superfamily protein"/>
    <property type="match status" value="1"/>
</dbReference>
<evidence type="ECO:0000313" key="9">
    <source>
        <dbReference type="EMBL" id="KAG2241679.1"/>
    </source>
</evidence>
<keyword evidence="4" id="KW-0238">DNA-binding</keyword>
<evidence type="ECO:0000256" key="5">
    <source>
        <dbReference type="ARBA" id="ARBA00023163"/>
    </source>
</evidence>
<evidence type="ECO:0000256" key="3">
    <source>
        <dbReference type="ARBA" id="ARBA00023015"/>
    </source>
</evidence>
<dbReference type="EMBL" id="JAAMPC010000864">
    <property type="protein sequence ID" value="KAG2241679.1"/>
    <property type="molecule type" value="Genomic_DNA"/>
</dbReference>
<keyword evidence="3" id="KW-0805">Transcription regulation</keyword>
<evidence type="ECO:0000256" key="4">
    <source>
        <dbReference type="ARBA" id="ARBA00023125"/>
    </source>
</evidence>
<evidence type="ECO:0000256" key="6">
    <source>
        <dbReference type="ARBA" id="ARBA00023242"/>
    </source>
</evidence>
<dbReference type="InterPro" id="IPR036638">
    <property type="entry name" value="HLH_DNA-bd_sf"/>
</dbReference>
<evidence type="ECO:0000259" key="8">
    <source>
        <dbReference type="PROSITE" id="PS50888"/>
    </source>
</evidence>
<keyword evidence="10" id="KW-1185">Reference proteome</keyword>
<dbReference type="Gene3D" id="4.10.280.10">
    <property type="entry name" value="Helix-loop-helix DNA-binding domain"/>
    <property type="match status" value="1"/>
</dbReference>
<dbReference type="InterPro" id="IPR051358">
    <property type="entry name" value="TF_AMS/ICE1/BHLH6-like"/>
</dbReference>
<reference evidence="9 10" key="1">
    <citation type="submission" date="2020-02" db="EMBL/GenBank/DDBJ databases">
        <authorList>
            <person name="Ma Q."/>
            <person name="Huang Y."/>
            <person name="Song X."/>
            <person name="Pei D."/>
        </authorList>
    </citation>
    <scope>NUCLEOTIDE SEQUENCE [LARGE SCALE GENOMIC DNA]</scope>
    <source>
        <strain evidence="9">Sxm20200214</strain>
        <tissue evidence="9">Leaf</tissue>
    </source>
</reference>
<feature type="compositionally biased region" description="Low complexity" evidence="7">
    <location>
        <begin position="35"/>
        <end position="53"/>
    </location>
</feature>
<feature type="domain" description="BHLH" evidence="8">
    <location>
        <begin position="50"/>
        <end position="99"/>
    </location>
</feature>
<dbReference type="SUPFAM" id="SSF47459">
    <property type="entry name" value="HLH, helix-loop-helix DNA-binding domain"/>
    <property type="match status" value="1"/>
</dbReference>
<sequence>MEDLEDEYKNYWETTMFFQNQELEFDSWPLEEAFSGSGDSSSPDGAATSPASSKNVVSERNRRQKLNQRLFALRSVVPNISKLDKASIVKDSIDYMQKLIDQEKRLEAEIRELESRSMLVENPTRDYAHINNSMENQQQDLSYNNVTRSKKFRQMDYTSGSSNARAHNQSHIEVLEMKVTWMGERTVVVCITCSKRRETMLQLCKVLESLNLNIVTTNFSSFSSRLSTTLFLQAGEEERSTLETKIQMAITAYNNPSCLMND</sequence>
<proteinExistence type="predicted"/>
<dbReference type="PANTHER" id="PTHR31945:SF84">
    <property type="entry name" value="TRANSCRIPTION FACTOR BHLH27"/>
    <property type="match status" value="1"/>
</dbReference>
<dbReference type="GO" id="GO:0046983">
    <property type="term" value="F:protein dimerization activity"/>
    <property type="evidence" value="ECO:0007669"/>
    <property type="project" value="InterPro"/>
</dbReference>
<keyword evidence="5" id="KW-0804">Transcription</keyword>
<name>A0A8X7THB5_BRACI</name>
<feature type="region of interest" description="Disordered" evidence="7">
    <location>
        <begin position="34"/>
        <end position="61"/>
    </location>
</feature>
<dbReference type="Pfam" id="PF22754">
    <property type="entry name" value="bHLH-TF_ACT-like_plant"/>
    <property type="match status" value="1"/>
</dbReference>
<dbReference type="GO" id="GO:0043565">
    <property type="term" value="F:sequence-specific DNA binding"/>
    <property type="evidence" value="ECO:0007669"/>
    <property type="project" value="TreeGrafter"/>
</dbReference>
<dbReference type="GO" id="GO:0003700">
    <property type="term" value="F:DNA-binding transcription factor activity"/>
    <property type="evidence" value="ECO:0007669"/>
    <property type="project" value="TreeGrafter"/>
</dbReference>
<dbReference type="PROSITE" id="PS50888">
    <property type="entry name" value="BHLH"/>
    <property type="match status" value="1"/>
</dbReference>
<keyword evidence="6" id="KW-0539">Nucleus</keyword>
<comment type="subunit">
    <text evidence="2">Homodimer.</text>
</comment>
<comment type="subcellular location">
    <subcellularLocation>
        <location evidence="1">Nucleus</location>
    </subcellularLocation>
</comment>
<evidence type="ECO:0000256" key="2">
    <source>
        <dbReference type="ARBA" id="ARBA00011738"/>
    </source>
</evidence>
<dbReference type="Pfam" id="PF00010">
    <property type="entry name" value="HLH"/>
    <property type="match status" value="1"/>
</dbReference>
<evidence type="ECO:0000256" key="1">
    <source>
        <dbReference type="ARBA" id="ARBA00004123"/>
    </source>
</evidence>
<dbReference type="AlphaFoldDB" id="A0A8X7THB5"/>
<accession>A0A8X7THB5</accession>
<dbReference type="InterPro" id="IPR011598">
    <property type="entry name" value="bHLH_dom"/>
</dbReference>
<gene>
    <name evidence="9" type="ORF">Bca52824_090252</name>
</gene>
<dbReference type="GO" id="GO:0005634">
    <property type="term" value="C:nucleus"/>
    <property type="evidence" value="ECO:0007669"/>
    <property type="project" value="UniProtKB-SubCell"/>
</dbReference>
<protein>
    <recommendedName>
        <fullName evidence="8">BHLH domain-containing protein</fullName>
    </recommendedName>
</protein>
<dbReference type="SMART" id="SM00353">
    <property type="entry name" value="HLH"/>
    <property type="match status" value="1"/>
</dbReference>
<dbReference type="OrthoDB" id="623055at2759"/>
<evidence type="ECO:0000256" key="7">
    <source>
        <dbReference type="SAM" id="MobiDB-lite"/>
    </source>
</evidence>
<comment type="caution">
    <text evidence="9">The sequence shown here is derived from an EMBL/GenBank/DDBJ whole genome shotgun (WGS) entry which is preliminary data.</text>
</comment>
<organism evidence="9 10">
    <name type="scientific">Brassica carinata</name>
    <name type="common">Ethiopian mustard</name>
    <name type="synonym">Abyssinian cabbage</name>
    <dbReference type="NCBI Taxonomy" id="52824"/>
    <lineage>
        <taxon>Eukaryota</taxon>
        <taxon>Viridiplantae</taxon>
        <taxon>Streptophyta</taxon>
        <taxon>Embryophyta</taxon>
        <taxon>Tracheophyta</taxon>
        <taxon>Spermatophyta</taxon>
        <taxon>Magnoliopsida</taxon>
        <taxon>eudicotyledons</taxon>
        <taxon>Gunneridae</taxon>
        <taxon>Pentapetalae</taxon>
        <taxon>rosids</taxon>
        <taxon>malvids</taxon>
        <taxon>Brassicales</taxon>
        <taxon>Brassicaceae</taxon>
        <taxon>Brassiceae</taxon>
        <taxon>Brassica</taxon>
    </lineage>
</organism>
<evidence type="ECO:0000313" key="10">
    <source>
        <dbReference type="Proteomes" id="UP000886595"/>
    </source>
</evidence>
<dbReference type="InterPro" id="IPR054502">
    <property type="entry name" value="bHLH-TF_ACT-like_plant"/>
</dbReference>
<dbReference type="PANTHER" id="PTHR31945">
    <property type="entry name" value="TRANSCRIPTION FACTOR SCREAM2-RELATED"/>
    <property type="match status" value="1"/>
</dbReference>
<dbReference type="Proteomes" id="UP000886595">
    <property type="component" value="Unassembled WGS sequence"/>
</dbReference>